<dbReference type="PANTHER" id="PTHR12137">
    <property type="entry name" value="CARBOHYDRATE SULFOTRANSFERASE"/>
    <property type="match status" value="1"/>
</dbReference>
<protein>
    <recommendedName>
        <fullName evidence="10">Sulfotransferase family protein</fullName>
    </recommendedName>
</protein>
<dbReference type="SUPFAM" id="SSF52540">
    <property type="entry name" value="P-loop containing nucleoside triphosphate hydrolases"/>
    <property type="match status" value="1"/>
</dbReference>
<comment type="caution">
    <text evidence="8">The sequence shown here is derived from an EMBL/GenBank/DDBJ whole genome shotgun (WGS) entry which is preliminary data.</text>
</comment>
<accession>A0ABQ3B4B5</accession>
<dbReference type="InterPro" id="IPR027417">
    <property type="entry name" value="P-loop_NTPase"/>
</dbReference>
<dbReference type="InterPro" id="IPR005331">
    <property type="entry name" value="Sulfotransferase"/>
</dbReference>
<dbReference type="InterPro" id="IPR018011">
    <property type="entry name" value="Carb_sulfotrans_8-10"/>
</dbReference>
<gene>
    <name evidence="8" type="ORF">GCM10007071_24740</name>
</gene>
<keyword evidence="5" id="KW-0333">Golgi apparatus</keyword>
<keyword evidence="4" id="KW-1133">Transmembrane helix</keyword>
<keyword evidence="9" id="KW-1185">Reference proteome</keyword>
<evidence type="ECO:0008006" key="10">
    <source>
        <dbReference type="Google" id="ProtNLM"/>
    </source>
</evidence>
<dbReference type="EMBL" id="BMXV01000005">
    <property type="protein sequence ID" value="GGY76342.1"/>
    <property type="molecule type" value="Genomic_DNA"/>
</dbReference>
<dbReference type="Proteomes" id="UP000601597">
    <property type="component" value="Unassembled WGS sequence"/>
</dbReference>
<organism evidence="8 9">
    <name type="scientific">Marinobacter zhanjiangensis</name>
    <dbReference type="NCBI Taxonomy" id="578215"/>
    <lineage>
        <taxon>Bacteria</taxon>
        <taxon>Pseudomonadati</taxon>
        <taxon>Pseudomonadota</taxon>
        <taxon>Gammaproteobacteria</taxon>
        <taxon>Pseudomonadales</taxon>
        <taxon>Marinobacteraceae</taxon>
        <taxon>Marinobacter</taxon>
    </lineage>
</organism>
<proteinExistence type="predicted"/>
<keyword evidence="7" id="KW-0325">Glycoprotein</keyword>
<evidence type="ECO:0000256" key="7">
    <source>
        <dbReference type="ARBA" id="ARBA00023180"/>
    </source>
</evidence>
<name>A0ABQ3B4B5_9GAMM</name>
<evidence type="ECO:0000256" key="4">
    <source>
        <dbReference type="ARBA" id="ARBA00022989"/>
    </source>
</evidence>
<comment type="subcellular location">
    <subcellularLocation>
        <location evidence="1">Golgi apparatus membrane</location>
        <topology evidence="1">Single-pass type II membrane protein</topology>
    </subcellularLocation>
</comment>
<dbReference type="Pfam" id="PF03567">
    <property type="entry name" value="Sulfotransfer_2"/>
    <property type="match status" value="1"/>
</dbReference>
<keyword evidence="3" id="KW-0812">Transmembrane</keyword>
<evidence type="ECO:0000256" key="1">
    <source>
        <dbReference type="ARBA" id="ARBA00004323"/>
    </source>
</evidence>
<evidence type="ECO:0000313" key="8">
    <source>
        <dbReference type="EMBL" id="GGY76342.1"/>
    </source>
</evidence>
<keyword evidence="6" id="KW-0472">Membrane</keyword>
<reference evidence="9" key="1">
    <citation type="journal article" date="2019" name="Int. J. Syst. Evol. Microbiol.">
        <title>The Global Catalogue of Microorganisms (GCM) 10K type strain sequencing project: providing services to taxonomists for standard genome sequencing and annotation.</title>
        <authorList>
            <consortium name="The Broad Institute Genomics Platform"/>
            <consortium name="The Broad Institute Genome Sequencing Center for Infectious Disease"/>
            <person name="Wu L."/>
            <person name="Ma J."/>
        </authorList>
    </citation>
    <scope>NUCLEOTIDE SEQUENCE [LARGE SCALE GENOMIC DNA]</scope>
    <source>
        <strain evidence="9">KCTC 22280</strain>
    </source>
</reference>
<evidence type="ECO:0000313" key="9">
    <source>
        <dbReference type="Proteomes" id="UP000601597"/>
    </source>
</evidence>
<keyword evidence="2" id="KW-0808">Transferase</keyword>
<sequence>MQKFKKKVAVVKRWGEVERNTHISLKNRYAFFQVSKAASSTAKYYLQKYELSTTPWRRREPIVNSKLCSPHLSPFQVPEDQLSEVFFGDNFKRVTFVRNPYSRLLSCYLHRIKGDENSNSAKLLKNAMNIKTTKEIGFSDFVRFVCSQSPKDMDSHWRVQYDETLAKLVSFDFIGKQETLMSDISSMIALIYGVQPELNNENASPMRTGAKEKLRIYYTEELQIAVAEAYMNDFEYFNYSYDI</sequence>
<dbReference type="PANTHER" id="PTHR12137:SF54">
    <property type="entry name" value="CARBOHYDRATE SULFOTRANSFERASE"/>
    <property type="match status" value="1"/>
</dbReference>
<dbReference type="RefSeq" id="WP_189576847.1">
    <property type="nucleotide sequence ID" value="NZ_BMXV01000005.1"/>
</dbReference>
<dbReference type="Gene3D" id="3.40.50.300">
    <property type="entry name" value="P-loop containing nucleotide triphosphate hydrolases"/>
    <property type="match status" value="1"/>
</dbReference>
<evidence type="ECO:0000256" key="3">
    <source>
        <dbReference type="ARBA" id="ARBA00022692"/>
    </source>
</evidence>
<evidence type="ECO:0000256" key="6">
    <source>
        <dbReference type="ARBA" id="ARBA00023136"/>
    </source>
</evidence>
<evidence type="ECO:0000256" key="5">
    <source>
        <dbReference type="ARBA" id="ARBA00023034"/>
    </source>
</evidence>
<evidence type="ECO:0000256" key="2">
    <source>
        <dbReference type="ARBA" id="ARBA00022679"/>
    </source>
</evidence>